<keyword evidence="3" id="KW-1185">Reference proteome</keyword>
<dbReference type="Proteomes" id="UP001233314">
    <property type="component" value="Unassembled WGS sequence"/>
</dbReference>
<dbReference type="EMBL" id="JAUQTA010000001">
    <property type="protein sequence ID" value="MDO7868813.1"/>
    <property type="molecule type" value="Genomic_DNA"/>
</dbReference>
<sequence>MRLHRMSMLAAGGVGYVLGAKAGRGRYEQIRHVMKEAPHATEVAREKVMATADKARHLMHKDDETGRDPFAVDPMEPESYDAPRLADAEAAAMPQRGPAAPTFTETWKDDDPATRL</sequence>
<feature type="compositionally biased region" description="Basic and acidic residues" evidence="1">
    <location>
        <begin position="106"/>
        <end position="116"/>
    </location>
</feature>
<accession>A0ABT9B3J5</accession>
<dbReference type="RefSeq" id="WP_305028171.1">
    <property type="nucleotide sequence ID" value="NZ_JAUQTA010000001.1"/>
</dbReference>
<feature type="compositionally biased region" description="Basic and acidic residues" evidence="1">
    <location>
        <begin position="57"/>
        <end position="67"/>
    </location>
</feature>
<comment type="caution">
    <text evidence="2">The sequence shown here is derived from an EMBL/GenBank/DDBJ whole genome shotgun (WGS) entry which is preliminary data.</text>
</comment>
<feature type="region of interest" description="Disordered" evidence="1">
    <location>
        <begin position="57"/>
        <end position="80"/>
    </location>
</feature>
<name>A0ABT9B3J5_9ACTN</name>
<feature type="region of interest" description="Disordered" evidence="1">
    <location>
        <begin position="92"/>
        <end position="116"/>
    </location>
</feature>
<reference evidence="2 3" key="1">
    <citation type="submission" date="2023-07" db="EMBL/GenBank/DDBJ databases">
        <title>Nocardioides sp. nov WY-20 isolated from soil.</title>
        <authorList>
            <person name="Liu B."/>
            <person name="Wan Y."/>
        </authorList>
    </citation>
    <scope>NUCLEOTIDE SEQUENCE [LARGE SCALE GENOMIC DNA]</scope>
    <source>
        <strain evidence="2 3">WY-20</strain>
    </source>
</reference>
<evidence type="ECO:0000256" key="1">
    <source>
        <dbReference type="SAM" id="MobiDB-lite"/>
    </source>
</evidence>
<gene>
    <name evidence="2" type="ORF">Q5722_10580</name>
</gene>
<evidence type="ECO:0000313" key="2">
    <source>
        <dbReference type="EMBL" id="MDO7868813.1"/>
    </source>
</evidence>
<protein>
    <recommendedName>
        <fullName evidence="4">YtxH domain-containing protein</fullName>
    </recommendedName>
</protein>
<evidence type="ECO:0008006" key="4">
    <source>
        <dbReference type="Google" id="ProtNLM"/>
    </source>
</evidence>
<organism evidence="2 3">
    <name type="scientific">Nocardioides jiangxiensis</name>
    <dbReference type="NCBI Taxonomy" id="3064524"/>
    <lineage>
        <taxon>Bacteria</taxon>
        <taxon>Bacillati</taxon>
        <taxon>Actinomycetota</taxon>
        <taxon>Actinomycetes</taxon>
        <taxon>Propionibacteriales</taxon>
        <taxon>Nocardioidaceae</taxon>
        <taxon>Nocardioides</taxon>
    </lineage>
</organism>
<evidence type="ECO:0000313" key="3">
    <source>
        <dbReference type="Proteomes" id="UP001233314"/>
    </source>
</evidence>
<proteinExistence type="predicted"/>